<sequence>MRHHVHQGHMEITHVVSSDSLDLPLVVMQDDGSQDHWVAQQVVKGLTTSLVEKAQNGEDCTHLLQNLGNQLTPATLQVAVEHGALQAAVVARSSPDASGRVSVGRTFAARVYLCACSIGDSQIANWVSQDRVSRVLYWKGSLLALELRDGRRALYDDARLEQPSAESFVNYSWDVRAMLDAFRKIGGRDVLVLGLRSGGILPKTLSESGAKVACAAESPEAVGAAEAFSGWNGPTWYYGGWPNRGEWDCVFVDVDDESAVDAAMRLSRGVCVYGVDASAAQRVAQQCRARGACVDVLNADPYAWESNARAVVVARAPAPVSRPKRRLDDEEEDCPLFMDAMPLGGISQNSALAGLAALVDEGEPKRRRIGEAQVGMALCTGVDGFEDACCAMFCGCCATAQMARHEFLEVETGIVRYECCSSTGERRFTNI</sequence>
<protein>
    <submittedName>
        <fullName evidence="1">Uncharacterized protein</fullName>
    </submittedName>
</protein>
<name>A0A8J2SW26_9STRA</name>
<dbReference type="EMBL" id="CAKKNE010000005">
    <property type="protein sequence ID" value="CAH0377538.1"/>
    <property type="molecule type" value="Genomic_DNA"/>
</dbReference>
<comment type="caution">
    <text evidence="1">The sequence shown here is derived from an EMBL/GenBank/DDBJ whole genome shotgun (WGS) entry which is preliminary data.</text>
</comment>
<dbReference type="Proteomes" id="UP000789595">
    <property type="component" value="Unassembled WGS sequence"/>
</dbReference>
<proteinExistence type="predicted"/>
<organism evidence="1 2">
    <name type="scientific">Pelagomonas calceolata</name>
    <dbReference type="NCBI Taxonomy" id="35677"/>
    <lineage>
        <taxon>Eukaryota</taxon>
        <taxon>Sar</taxon>
        <taxon>Stramenopiles</taxon>
        <taxon>Ochrophyta</taxon>
        <taxon>Pelagophyceae</taxon>
        <taxon>Pelagomonadales</taxon>
        <taxon>Pelagomonadaceae</taxon>
        <taxon>Pelagomonas</taxon>
    </lineage>
</organism>
<dbReference type="AlphaFoldDB" id="A0A8J2SW26"/>
<keyword evidence="2" id="KW-1185">Reference proteome</keyword>
<gene>
    <name evidence="1" type="ORF">PECAL_5P20740</name>
</gene>
<reference evidence="1" key="1">
    <citation type="submission" date="2021-11" db="EMBL/GenBank/DDBJ databases">
        <authorList>
            <consortium name="Genoscope - CEA"/>
            <person name="William W."/>
        </authorList>
    </citation>
    <scope>NUCLEOTIDE SEQUENCE</scope>
</reference>
<evidence type="ECO:0000313" key="2">
    <source>
        <dbReference type="Proteomes" id="UP000789595"/>
    </source>
</evidence>
<evidence type="ECO:0000313" key="1">
    <source>
        <dbReference type="EMBL" id="CAH0377538.1"/>
    </source>
</evidence>
<accession>A0A8J2SW26</accession>